<dbReference type="Gene3D" id="2.20.200.10">
    <property type="entry name" value="Outer membrane efflux proteins (OEP)"/>
    <property type="match status" value="1"/>
</dbReference>
<dbReference type="NCBIfam" id="TIGR01845">
    <property type="entry name" value="outer_NodT"/>
    <property type="match status" value="1"/>
</dbReference>
<keyword evidence="3" id="KW-1134">Transmembrane beta strand</keyword>
<comment type="subcellular location">
    <subcellularLocation>
        <location evidence="1 3">Cell outer membrane</location>
        <topology evidence="1 3">Lipid-anchor</topology>
    </subcellularLocation>
</comment>
<dbReference type="GO" id="GO:0015562">
    <property type="term" value="F:efflux transmembrane transporter activity"/>
    <property type="evidence" value="ECO:0007669"/>
    <property type="project" value="InterPro"/>
</dbReference>
<evidence type="ECO:0000313" key="5">
    <source>
        <dbReference type="EMBL" id="CRY54393.1"/>
    </source>
</evidence>
<evidence type="ECO:0000313" key="6">
    <source>
        <dbReference type="Proteomes" id="UP000043316"/>
    </source>
</evidence>
<feature type="coiled-coil region" evidence="4">
    <location>
        <begin position="224"/>
        <end position="251"/>
    </location>
</feature>
<dbReference type="GO" id="GO:0009279">
    <property type="term" value="C:cell outer membrane"/>
    <property type="evidence" value="ECO:0007669"/>
    <property type="project" value="UniProtKB-SubCell"/>
</dbReference>
<sequence length="475" mass="53093">MNKRIHAGPTTLLFIALLLTGCGSLLKSDYQRPMLSVPDEWRVKDSGAGYLHHSTHWWENFDDPQLSDSINRMLVSNNDLVTAGLTLQKARLTAGLTNTNLTPDITLTGAGSNTRSLNENTQPRENYSTSLALSYELDLWGKLARAREQSAWEVNATEQDRQETALSLIGTTADLYWQIAKFNQQLSYQQAALVISQDTLKILQSRYAAGDASEIELLQGQQSLLERQNQYQNLEQQREAARNAMALLFNRAPDYRRAERQSLDLQQQVPIAQSLPLQVIAQRPDVQAAEWRLRAALAGSDVAKLNFYPTLSLGASLDAGSAVFSQWFSNPSRTLSINSALPFLQWNTVQLTIDQSKVDVQLAAVDFRRKVYSALKDVDDAMTQRLSYQQQKQNQWQNLQLSQRRLSLANSQYQAGSVSFQTLLDAQDALLTSETSLLELQYNYLNATMKLWLALGGGVANADVDNSKDSQGIKS</sequence>
<dbReference type="Pfam" id="PF02321">
    <property type="entry name" value="OEP"/>
    <property type="match status" value="2"/>
</dbReference>
<dbReference type="Gene3D" id="1.20.1600.10">
    <property type="entry name" value="Outer membrane efflux proteins (OEP)"/>
    <property type="match status" value="1"/>
</dbReference>
<dbReference type="PANTHER" id="PTHR30203:SF32">
    <property type="entry name" value="CATION EFFLUX SYSTEM PROTEIN CUSC"/>
    <property type="match status" value="1"/>
</dbReference>
<dbReference type="PANTHER" id="PTHR30203">
    <property type="entry name" value="OUTER MEMBRANE CATION EFFLUX PROTEIN"/>
    <property type="match status" value="1"/>
</dbReference>
<evidence type="ECO:0000256" key="4">
    <source>
        <dbReference type="SAM" id="Coils"/>
    </source>
</evidence>
<dbReference type="SUPFAM" id="SSF56954">
    <property type="entry name" value="Outer membrane efflux proteins (OEP)"/>
    <property type="match status" value="1"/>
</dbReference>
<keyword evidence="3 5" id="KW-0449">Lipoprotein</keyword>
<accession>A0A0H5LTB8</accession>
<evidence type="ECO:0000256" key="2">
    <source>
        <dbReference type="ARBA" id="ARBA00007613"/>
    </source>
</evidence>
<dbReference type="InterPro" id="IPR003423">
    <property type="entry name" value="OMP_efflux"/>
</dbReference>
<keyword evidence="4" id="KW-0175">Coiled coil</keyword>
<dbReference type="RefSeq" id="WP_053009204.1">
    <property type="nucleotide sequence ID" value="NZ_CWJI01000002.1"/>
</dbReference>
<name>A0A0H5LTB8_YERIN</name>
<keyword evidence="3" id="KW-0472">Membrane</keyword>
<dbReference type="Proteomes" id="UP000043316">
    <property type="component" value="Unassembled WGS sequence"/>
</dbReference>
<keyword evidence="3" id="KW-0812">Transmembrane</keyword>
<proteinExistence type="inferred from homology"/>
<comment type="similarity">
    <text evidence="2 3">Belongs to the outer membrane factor (OMF) (TC 1.B.17) family.</text>
</comment>
<reference evidence="6" key="1">
    <citation type="submission" date="2015-03" db="EMBL/GenBank/DDBJ databases">
        <authorList>
            <consortium name="Pathogen Informatics"/>
        </authorList>
    </citation>
    <scope>NUCLEOTIDE SEQUENCE [LARGE SCALE GENOMIC DNA]</scope>
    <source>
        <strain evidence="6">R148</strain>
    </source>
</reference>
<evidence type="ECO:0000256" key="1">
    <source>
        <dbReference type="ARBA" id="ARBA00004459"/>
    </source>
</evidence>
<keyword evidence="3" id="KW-0564">Palmitate</keyword>
<dbReference type="PROSITE" id="PS51257">
    <property type="entry name" value="PROKAR_LIPOPROTEIN"/>
    <property type="match status" value="1"/>
</dbReference>
<dbReference type="EMBL" id="CWJI01000002">
    <property type="protein sequence ID" value="CRY54393.1"/>
    <property type="molecule type" value="Genomic_DNA"/>
</dbReference>
<dbReference type="InterPro" id="IPR010131">
    <property type="entry name" value="MdtP/NodT-like"/>
</dbReference>
<dbReference type="AlphaFoldDB" id="A0A0H5LTB8"/>
<organism evidence="5 6">
    <name type="scientific">Yersinia intermedia</name>
    <dbReference type="NCBI Taxonomy" id="631"/>
    <lineage>
        <taxon>Bacteria</taxon>
        <taxon>Pseudomonadati</taxon>
        <taxon>Pseudomonadota</taxon>
        <taxon>Gammaproteobacteria</taxon>
        <taxon>Enterobacterales</taxon>
        <taxon>Yersiniaceae</taxon>
        <taxon>Yersinia</taxon>
    </lineage>
</organism>
<evidence type="ECO:0000256" key="3">
    <source>
        <dbReference type="RuleBase" id="RU362097"/>
    </source>
</evidence>
<protein>
    <submittedName>
        <fullName evidence="5">Putative outer-membrane efflux lipoprotein</fullName>
    </submittedName>
</protein>
<gene>
    <name evidence="5" type="primary">cusC</name>
    <name evidence="5" type="ORF">ERS008476_01314</name>
</gene>